<evidence type="ECO:0000256" key="1">
    <source>
        <dbReference type="SAM" id="MobiDB-lite"/>
    </source>
</evidence>
<dbReference type="Gene3D" id="1.10.472.10">
    <property type="entry name" value="Cyclin-like"/>
    <property type="match status" value="1"/>
</dbReference>
<dbReference type="Proteomes" id="UP000324907">
    <property type="component" value="Unassembled WGS sequence"/>
</dbReference>
<evidence type="ECO:0000259" key="2">
    <source>
        <dbReference type="Pfam" id="PF00134"/>
    </source>
</evidence>
<protein>
    <recommendedName>
        <fullName evidence="2">Cyclin N-terminal domain-containing protein</fullName>
    </recommendedName>
</protein>
<comment type="caution">
    <text evidence="3">The sequence shown here is derived from an EMBL/GenBank/DDBJ whole genome shotgun (WGS) entry which is preliminary data.</text>
</comment>
<dbReference type="InterPro" id="IPR036915">
    <property type="entry name" value="Cyclin-like_sf"/>
</dbReference>
<gene>
    <name evidence="3" type="ORF">FNF28_07515</name>
</gene>
<proteinExistence type="predicted"/>
<sequence length="261" mass="28426">MLLFSEDLYMPERAKRREAQILAAAEVKAATKALAAAKQEAEAATGTEEAAAAATAAVAECRARADSAMAVWSRVMAGAVPDIESLYSFSAKVHEMGQFSPETVVLSLILINRVASTSGIPVGPTTWRLVGLIATLLAQKLWDDASVANSDFPTLLKAVLPGSEIAVREINRLERRFLGLIKYKVTFTGSLYARYYFELRTIAEENHRKFRLAPLSKEQAERLEARSRSKAETLRGGAKLATRRAKTSDDGLAPRSRAVLS</sequence>
<dbReference type="AlphaFoldDB" id="A0A5A8C5H8"/>
<accession>A0A5A8C5H8</accession>
<name>A0A5A8C5H8_CAFRO</name>
<dbReference type="SUPFAM" id="SSF47954">
    <property type="entry name" value="Cyclin-like"/>
    <property type="match status" value="1"/>
</dbReference>
<evidence type="ECO:0000313" key="4">
    <source>
        <dbReference type="Proteomes" id="UP000324907"/>
    </source>
</evidence>
<feature type="compositionally biased region" description="Basic and acidic residues" evidence="1">
    <location>
        <begin position="223"/>
        <end position="233"/>
    </location>
</feature>
<feature type="region of interest" description="Disordered" evidence="1">
    <location>
        <begin position="223"/>
        <end position="261"/>
    </location>
</feature>
<dbReference type="InterPro" id="IPR006671">
    <property type="entry name" value="Cyclin_N"/>
</dbReference>
<evidence type="ECO:0000313" key="3">
    <source>
        <dbReference type="EMBL" id="KAA0147907.1"/>
    </source>
</evidence>
<dbReference type="EMBL" id="VLTL01000274">
    <property type="protein sequence ID" value="KAA0147907.1"/>
    <property type="molecule type" value="Genomic_DNA"/>
</dbReference>
<reference evidence="3 4" key="1">
    <citation type="submission" date="2019-07" db="EMBL/GenBank/DDBJ databases">
        <title>Genomes of Cafeteria roenbergensis.</title>
        <authorList>
            <person name="Fischer M.G."/>
            <person name="Hackl T."/>
            <person name="Roman M."/>
        </authorList>
    </citation>
    <scope>NUCLEOTIDE SEQUENCE [LARGE SCALE GENOMIC DNA]</scope>
    <source>
        <strain evidence="3 4">RCC970-E3</strain>
    </source>
</reference>
<dbReference type="Pfam" id="PF00134">
    <property type="entry name" value="Cyclin_N"/>
    <property type="match status" value="1"/>
</dbReference>
<feature type="domain" description="Cyclin N-terminal" evidence="2">
    <location>
        <begin position="86"/>
        <end position="185"/>
    </location>
</feature>
<organism evidence="3 4">
    <name type="scientific">Cafeteria roenbergensis</name>
    <name type="common">Marine flagellate</name>
    <dbReference type="NCBI Taxonomy" id="33653"/>
    <lineage>
        <taxon>Eukaryota</taxon>
        <taxon>Sar</taxon>
        <taxon>Stramenopiles</taxon>
        <taxon>Bigyra</taxon>
        <taxon>Opalozoa</taxon>
        <taxon>Bicosoecida</taxon>
        <taxon>Cafeteriaceae</taxon>
        <taxon>Cafeteria</taxon>
    </lineage>
</organism>
<dbReference type="PANTHER" id="PTHR14248">
    <property type="entry name" value="CYCLIN Y, ISOFORM A"/>
    <property type="match status" value="1"/>
</dbReference>